<evidence type="ECO:0000313" key="1">
    <source>
        <dbReference type="EMBL" id="KAK7687981.1"/>
    </source>
</evidence>
<protein>
    <submittedName>
        <fullName evidence="1">Uncharacterized protein</fullName>
    </submittedName>
</protein>
<comment type="caution">
    <text evidence="1">The sequence shown here is derived from an EMBL/GenBank/DDBJ whole genome shotgun (WGS) entry which is preliminary data.</text>
</comment>
<organism evidence="1 2">
    <name type="scientific">Cerrena zonata</name>
    <dbReference type="NCBI Taxonomy" id="2478898"/>
    <lineage>
        <taxon>Eukaryota</taxon>
        <taxon>Fungi</taxon>
        <taxon>Dikarya</taxon>
        <taxon>Basidiomycota</taxon>
        <taxon>Agaricomycotina</taxon>
        <taxon>Agaricomycetes</taxon>
        <taxon>Polyporales</taxon>
        <taxon>Cerrenaceae</taxon>
        <taxon>Cerrena</taxon>
    </lineage>
</organism>
<keyword evidence="2" id="KW-1185">Reference proteome</keyword>
<accession>A0AAW0G3V8</accession>
<dbReference type="EMBL" id="JASBNA010000012">
    <property type="protein sequence ID" value="KAK7687981.1"/>
    <property type="molecule type" value="Genomic_DNA"/>
</dbReference>
<reference evidence="1 2" key="1">
    <citation type="submission" date="2022-09" db="EMBL/GenBank/DDBJ databases">
        <authorList>
            <person name="Palmer J.M."/>
        </authorList>
    </citation>
    <scope>NUCLEOTIDE SEQUENCE [LARGE SCALE GENOMIC DNA]</scope>
    <source>
        <strain evidence="1 2">DSM 7382</strain>
    </source>
</reference>
<dbReference type="AlphaFoldDB" id="A0AAW0G3V8"/>
<dbReference type="Proteomes" id="UP001385951">
    <property type="component" value="Unassembled WGS sequence"/>
</dbReference>
<gene>
    <name evidence="1" type="ORF">QCA50_009200</name>
</gene>
<sequence length="210" mass="23659">MLANIPASTELSPATALMTPLSSVPSLESFDNIEFNIPLLLSPTFSKSSSDSDHSFFITPTMSTDNAKVLASPKNILILIYFKTNRKLLPEDHVASATVGLQDPLVQDWYYNSSDVFDSLTFEEFTLVLKKHWLKAGWEDDIIAVNTVDNVCQAVNLEHIRSIGDFKEWKEALTRVNVQRVKDHTHIEAHFTSLLASHVLLPLVLNFVFW</sequence>
<name>A0AAW0G3V8_9APHY</name>
<proteinExistence type="predicted"/>
<evidence type="ECO:0000313" key="2">
    <source>
        <dbReference type="Proteomes" id="UP001385951"/>
    </source>
</evidence>